<evidence type="ECO:0000313" key="1">
    <source>
        <dbReference type="EMBL" id="WOJ93673.1"/>
    </source>
</evidence>
<accession>A0ABZ0I2E7</accession>
<evidence type="ECO:0008006" key="3">
    <source>
        <dbReference type="Google" id="ProtNLM"/>
    </source>
</evidence>
<name>A0ABZ0I2E7_9GAMM</name>
<gene>
    <name evidence="1" type="ORF">R0135_00550</name>
</gene>
<reference evidence="1 2" key="1">
    <citation type="submission" date="2023-10" db="EMBL/GenBank/DDBJ databases">
        <title>Two novel species belonging to the OM43/NOR5 clade.</title>
        <authorList>
            <person name="Park M."/>
        </authorList>
    </citation>
    <scope>NUCLEOTIDE SEQUENCE [LARGE SCALE GENOMIC DNA]</scope>
    <source>
        <strain evidence="1 2">IMCC43200</strain>
    </source>
</reference>
<keyword evidence="2" id="KW-1185">Reference proteome</keyword>
<dbReference type="EMBL" id="CP136864">
    <property type="protein sequence ID" value="WOJ93673.1"/>
    <property type="molecule type" value="Genomic_DNA"/>
</dbReference>
<evidence type="ECO:0000313" key="2">
    <source>
        <dbReference type="Proteomes" id="UP001626537"/>
    </source>
</evidence>
<dbReference type="RefSeq" id="WP_407348317.1">
    <property type="nucleotide sequence ID" value="NZ_CP136864.1"/>
</dbReference>
<protein>
    <recommendedName>
        <fullName evidence="3">DNA primase/polymerase bifunctional N-terminal domain-containing protein</fullName>
    </recommendedName>
</protein>
<organism evidence="1 2">
    <name type="scientific">Congregibacter variabilis</name>
    <dbReference type="NCBI Taxonomy" id="3081200"/>
    <lineage>
        <taxon>Bacteria</taxon>
        <taxon>Pseudomonadati</taxon>
        <taxon>Pseudomonadota</taxon>
        <taxon>Gammaproteobacteria</taxon>
        <taxon>Cellvibrionales</taxon>
        <taxon>Halieaceae</taxon>
        <taxon>Congregibacter</taxon>
    </lineage>
</organism>
<sequence length="192" mass="21631">MYQKISLRKRNTGQKHCFLRPILREIDMAILSPMQNSAPVPLRPIFENFPSELTQADHWVLWKYELTDKGKWTKVPYTPQRCKASSTNPATWSPITDAVSAYSEGWASGVGIVLTQSLGMVALDFDGCTVEAAKPWLFSDSYTELSPSGNGVRQFIRGQLPEGAKNKYHPPNMKELEMYDSARYMTVTGHAL</sequence>
<dbReference type="Proteomes" id="UP001626537">
    <property type="component" value="Chromosome"/>
</dbReference>
<proteinExistence type="predicted"/>